<protein>
    <recommendedName>
        <fullName evidence="3">Cell division cycle protein 27 homolog</fullName>
    </recommendedName>
</protein>
<feature type="repeat" description="TPR" evidence="4">
    <location>
        <begin position="641"/>
        <end position="674"/>
    </location>
</feature>
<dbReference type="GO" id="GO:0031145">
    <property type="term" value="P:anaphase-promoting complex-dependent catabolic process"/>
    <property type="evidence" value="ECO:0007669"/>
    <property type="project" value="TreeGrafter"/>
</dbReference>
<dbReference type="PANTHER" id="PTHR12558:SF13">
    <property type="entry name" value="CELL DIVISION CYCLE PROTEIN 27 HOMOLOG"/>
    <property type="match status" value="1"/>
</dbReference>
<name>A0A915E0E4_9BILA</name>
<sequence length="753" mass="84084">MKVILSKLASSPNAKPSLVKKFLPDCELWNPSGTDDFEADGSSSSSMSQEVEELIESCLDHFANDDATVLAEAYHNQVKSERSLFILGQSLARSGKCEAAYHLLKNSAFNSAQCRFLFAKCAYTLNRLQESESKLRDDKSSDKLALHPVFNNTPSQPFAHSLLAKILGETNRAEVAQTQLVASIESNCMLWSSVKSLCENNVIEQFNIKELFPKSSASSTKSSIAKQKDLWTEKLKDCSNPKSKISTTPATTTNTSLPNAAARKRAPVSFEIPPAPKKKSLSTHSSTTTAATGTQVAGSRYRRAAAASVTTQQPDAGRLGAHSGYILLKTMKIFPNTPIQRAEEQDVVVKQVRRAAGHPLSSVNTTNTTTTTITAVSPQQRGVENDPDVKKEEGVEEPMDLENAENEPFQRDSAKAGQAQSEDDKKDSIYCSTLDWMAHISEVQDHLSHFRCSEALNLLESNMSLQFAQLPLSLELRARIFFENGEYRRACEVFEDCRRMYPHRVEGMEIFSTALWQLQDQHRLSALSAELTTNSREEPETWCVAGNCFSLEKQHETAVECLERAIRLNSRFGYAYSLLGHELITLNDLNRASQAFMQGIVCSPNDYRAWYGLGLVYYKEEQLSLARIHLTKAVQINSSNVIVLCQLAVVEQAQGRCKEAMEYLERALGFSPNNVACRYHKARLLFDTGHYKESLDELMELKALSPDEAHVFYLLGRVHRKLGNQHMALLSYSWATEMDPRGEQAQKGLFDKE</sequence>
<dbReference type="InterPro" id="IPR011990">
    <property type="entry name" value="TPR-like_helical_dom_sf"/>
</dbReference>
<comment type="similarity">
    <text evidence="2">Belongs to the APC3/CDC27 family.</text>
</comment>
<feature type="compositionally biased region" description="Low complexity" evidence="5">
    <location>
        <begin position="282"/>
        <end position="299"/>
    </location>
</feature>
<dbReference type="GO" id="GO:0005737">
    <property type="term" value="C:cytoplasm"/>
    <property type="evidence" value="ECO:0007669"/>
    <property type="project" value="TreeGrafter"/>
</dbReference>
<proteinExistence type="inferred from homology"/>
<feature type="compositionally biased region" description="Basic and acidic residues" evidence="5">
    <location>
        <begin position="383"/>
        <end position="393"/>
    </location>
</feature>
<dbReference type="GO" id="GO:0007091">
    <property type="term" value="P:metaphase/anaphase transition of mitotic cell cycle"/>
    <property type="evidence" value="ECO:0007669"/>
    <property type="project" value="TreeGrafter"/>
</dbReference>
<keyword evidence="6" id="KW-1185">Reference proteome</keyword>
<feature type="repeat" description="TPR" evidence="4">
    <location>
        <begin position="709"/>
        <end position="742"/>
    </location>
</feature>
<dbReference type="Pfam" id="PF13181">
    <property type="entry name" value="TPR_8"/>
    <property type="match status" value="1"/>
</dbReference>
<dbReference type="Pfam" id="PF14559">
    <property type="entry name" value="TPR_19"/>
    <property type="match status" value="1"/>
</dbReference>
<dbReference type="GO" id="GO:0051301">
    <property type="term" value="P:cell division"/>
    <property type="evidence" value="ECO:0007669"/>
    <property type="project" value="TreeGrafter"/>
</dbReference>
<dbReference type="SUPFAM" id="SSF48452">
    <property type="entry name" value="TPR-like"/>
    <property type="match status" value="1"/>
</dbReference>
<accession>A0A915E0E4</accession>
<dbReference type="AlphaFoldDB" id="A0A915E0E4"/>
<dbReference type="Pfam" id="PF13432">
    <property type="entry name" value="TPR_16"/>
    <property type="match status" value="1"/>
</dbReference>
<dbReference type="PROSITE" id="PS50005">
    <property type="entry name" value="TPR"/>
    <property type="match status" value="5"/>
</dbReference>
<feature type="region of interest" description="Disordered" evidence="5">
    <location>
        <begin position="360"/>
        <end position="424"/>
    </location>
</feature>
<dbReference type="Gene3D" id="1.25.40.10">
    <property type="entry name" value="Tetratricopeptide repeat domain"/>
    <property type="match status" value="4"/>
</dbReference>
<keyword evidence="1 4" id="KW-0802">TPR repeat</keyword>
<dbReference type="InterPro" id="IPR019734">
    <property type="entry name" value="TPR_rpt"/>
</dbReference>
<dbReference type="WBParaSite" id="jg24863.2">
    <property type="protein sequence ID" value="jg24863.2"/>
    <property type="gene ID" value="jg24863"/>
</dbReference>
<dbReference type="GO" id="GO:0005680">
    <property type="term" value="C:anaphase-promoting complex"/>
    <property type="evidence" value="ECO:0007669"/>
    <property type="project" value="TreeGrafter"/>
</dbReference>
<feature type="repeat" description="TPR" evidence="4">
    <location>
        <begin position="607"/>
        <end position="640"/>
    </location>
</feature>
<dbReference type="PANTHER" id="PTHR12558">
    <property type="entry name" value="CELL DIVISION CYCLE 16,23,27"/>
    <property type="match status" value="1"/>
</dbReference>
<feature type="compositionally biased region" description="Low complexity" evidence="5">
    <location>
        <begin position="364"/>
        <end position="374"/>
    </location>
</feature>
<evidence type="ECO:0000256" key="1">
    <source>
        <dbReference type="ARBA" id="ARBA00022803"/>
    </source>
</evidence>
<evidence type="ECO:0000313" key="7">
    <source>
        <dbReference type="WBParaSite" id="jg24863.2"/>
    </source>
</evidence>
<feature type="repeat" description="TPR" evidence="4">
    <location>
        <begin position="573"/>
        <end position="606"/>
    </location>
</feature>
<organism evidence="6 7">
    <name type="scientific">Ditylenchus dipsaci</name>
    <dbReference type="NCBI Taxonomy" id="166011"/>
    <lineage>
        <taxon>Eukaryota</taxon>
        <taxon>Metazoa</taxon>
        <taxon>Ecdysozoa</taxon>
        <taxon>Nematoda</taxon>
        <taxon>Chromadorea</taxon>
        <taxon>Rhabditida</taxon>
        <taxon>Tylenchina</taxon>
        <taxon>Tylenchomorpha</taxon>
        <taxon>Sphaerularioidea</taxon>
        <taxon>Anguinidae</taxon>
        <taxon>Anguininae</taxon>
        <taxon>Ditylenchus</taxon>
    </lineage>
</organism>
<evidence type="ECO:0000313" key="6">
    <source>
        <dbReference type="Proteomes" id="UP000887574"/>
    </source>
</evidence>
<evidence type="ECO:0000256" key="2">
    <source>
        <dbReference type="ARBA" id="ARBA00038210"/>
    </source>
</evidence>
<evidence type="ECO:0000256" key="4">
    <source>
        <dbReference type="PROSITE-ProRule" id="PRU00339"/>
    </source>
</evidence>
<dbReference type="SMART" id="SM00028">
    <property type="entry name" value="TPR"/>
    <property type="match status" value="7"/>
</dbReference>
<dbReference type="GO" id="GO:0016567">
    <property type="term" value="P:protein ubiquitination"/>
    <property type="evidence" value="ECO:0007669"/>
    <property type="project" value="TreeGrafter"/>
</dbReference>
<reference evidence="7" key="1">
    <citation type="submission" date="2022-11" db="UniProtKB">
        <authorList>
            <consortium name="WormBaseParasite"/>
        </authorList>
    </citation>
    <scope>IDENTIFICATION</scope>
</reference>
<evidence type="ECO:0000256" key="5">
    <source>
        <dbReference type="SAM" id="MobiDB-lite"/>
    </source>
</evidence>
<feature type="compositionally biased region" description="Acidic residues" evidence="5">
    <location>
        <begin position="394"/>
        <end position="405"/>
    </location>
</feature>
<feature type="compositionally biased region" description="Low complexity" evidence="5">
    <location>
        <begin position="246"/>
        <end position="261"/>
    </location>
</feature>
<dbReference type="Proteomes" id="UP000887574">
    <property type="component" value="Unplaced"/>
</dbReference>
<dbReference type="Pfam" id="PF12895">
    <property type="entry name" value="ANAPC3"/>
    <property type="match status" value="1"/>
</dbReference>
<feature type="region of interest" description="Disordered" evidence="5">
    <location>
        <begin position="238"/>
        <end position="299"/>
    </location>
</feature>
<evidence type="ECO:0000256" key="3">
    <source>
        <dbReference type="ARBA" id="ARBA00039307"/>
    </source>
</evidence>
<feature type="repeat" description="TPR" evidence="4">
    <location>
        <begin position="539"/>
        <end position="572"/>
    </location>
</feature>